<evidence type="ECO:0000313" key="2">
    <source>
        <dbReference type="EMBL" id="VDH93732.1"/>
    </source>
</evidence>
<name>A0A8B6BQP8_MYTGA</name>
<accession>A0A8B6BQP8</accession>
<comment type="caution">
    <text evidence="2">The sequence shown here is derived from an EMBL/GenBank/DDBJ whole genome shotgun (WGS) entry which is preliminary data.</text>
</comment>
<evidence type="ECO:0000313" key="3">
    <source>
        <dbReference type="Proteomes" id="UP000596742"/>
    </source>
</evidence>
<sequence length="173" mass="19942">MAEDVLEPEYEGIIRNTLIEDLKDAGADKIAILYDERNFIQNSKRIKQDSSYSKYFEGPAIIVYNNEEFSDADWKGIRRIGTSIKKLDPSKVGRFGLGFKSVFHITDYPMIISGRLLMIIDPYRDETRCCIPLELSKLKLYSGMNECYKALFQVFDFGQNVIDAGYYNGTIFR</sequence>
<dbReference type="PANTHER" id="PTHR46919">
    <property type="entry name" value="ZINC FINGER, C3HC4 TYPE (RING FINGER) FAMILY PROTEIN"/>
    <property type="match status" value="1"/>
</dbReference>
<dbReference type="PANTHER" id="PTHR46919:SF2">
    <property type="entry name" value="SACSIN"/>
    <property type="match status" value="1"/>
</dbReference>
<dbReference type="NCBIfam" id="NF047352">
    <property type="entry name" value="P_loop_sacsin"/>
    <property type="match status" value="1"/>
</dbReference>
<organism evidence="2 3">
    <name type="scientific">Mytilus galloprovincialis</name>
    <name type="common">Mediterranean mussel</name>
    <dbReference type="NCBI Taxonomy" id="29158"/>
    <lineage>
        <taxon>Eukaryota</taxon>
        <taxon>Metazoa</taxon>
        <taxon>Spiralia</taxon>
        <taxon>Lophotrochozoa</taxon>
        <taxon>Mollusca</taxon>
        <taxon>Bivalvia</taxon>
        <taxon>Autobranchia</taxon>
        <taxon>Pteriomorphia</taxon>
        <taxon>Mytilida</taxon>
        <taxon>Mytiloidea</taxon>
        <taxon>Mytilidae</taxon>
        <taxon>Mytilinae</taxon>
        <taxon>Mytilus</taxon>
    </lineage>
</organism>
<dbReference type="SUPFAM" id="SSF55874">
    <property type="entry name" value="ATPase domain of HSP90 chaperone/DNA topoisomerase II/histidine kinase"/>
    <property type="match status" value="1"/>
</dbReference>
<protein>
    <recommendedName>
        <fullName evidence="1">Sacsin/Nov domain-containing protein</fullName>
    </recommendedName>
</protein>
<dbReference type="InterPro" id="IPR058210">
    <property type="entry name" value="SACS/Nov_dom"/>
</dbReference>
<reference evidence="2" key="1">
    <citation type="submission" date="2018-11" db="EMBL/GenBank/DDBJ databases">
        <authorList>
            <person name="Alioto T."/>
            <person name="Alioto T."/>
        </authorList>
    </citation>
    <scope>NUCLEOTIDE SEQUENCE</scope>
</reference>
<dbReference type="InterPro" id="IPR036890">
    <property type="entry name" value="HATPase_C_sf"/>
</dbReference>
<keyword evidence="3" id="KW-1185">Reference proteome</keyword>
<evidence type="ECO:0000259" key="1">
    <source>
        <dbReference type="Pfam" id="PF25794"/>
    </source>
</evidence>
<dbReference type="EMBL" id="UYJE01000507">
    <property type="protein sequence ID" value="VDH93732.1"/>
    <property type="molecule type" value="Genomic_DNA"/>
</dbReference>
<dbReference type="AlphaFoldDB" id="A0A8B6BQP8"/>
<dbReference type="OrthoDB" id="1262810at2759"/>
<dbReference type="Pfam" id="PF25794">
    <property type="entry name" value="SACS"/>
    <property type="match status" value="1"/>
</dbReference>
<gene>
    <name evidence="2" type="ORF">MGAL_10B065258</name>
</gene>
<feature type="domain" description="Sacsin/Nov" evidence="1">
    <location>
        <begin position="16"/>
        <end position="173"/>
    </location>
</feature>
<proteinExistence type="predicted"/>
<dbReference type="Proteomes" id="UP000596742">
    <property type="component" value="Unassembled WGS sequence"/>
</dbReference>